<evidence type="ECO:0000313" key="3">
    <source>
        <dbReference type="Proteomes" id="UP000811619"/>
    </source>
</evidence>
<gene>
    <name evidence="2" type="ORF">E4U42_003819</name>
</gene>
<keyword evidence="3" id="KW-1185">Reference proteome</keyword>
<sequence>METITNLAQSAVKAVWGDGSNKKEPVSGAQGDVAKGEPFDGGNIEADATTASATKDTTPAAEADKQQAPAGTDSNAVSGAQVPLAGEPALAKAQPSSSSSVKDVKGSKDVKDVKDKAVAAVVVDQASKQKPKEVQVPPKESAPAKPQPSTTTTTASAKDVKDNKNNIVVVDKAAKQPTTQVSPTKESAPAKPQPSTTTATTTTTTTSSSSSTKDVKDNKNNIVVDKAAKQPTTQVSPAKESAPVNSQPSRTADSKDNSNIAPAAKKDDEKQVTGPGPKPLATVAKENGGDAGNARPDSKSKSKPKTPESPKQAAASNKDAQEKGTGDLYVKTSGLAADGGNFDVTKPGAGKEADRLMEEKGLHRETANSSKAPKSDAAPSSAANNGQKAHEKPSIKDRVKDKLHINKD</sequence>
<dbReference type="EMBL" id="SRPY01000324">
    <property type="protein sequence ID" value="KAG5925912.1"/>
    <property type="molecule type" value="Genomic_DNA"/>
</dbReference>
<dbReference type="Proteomes" id="UP000811619">
    <property type="component" value="Unassembled WGS sequence"/>
</dbReference>
<dbReference type="AlphaFoldDB" id="A0A8K0J8X5"/>
<feature type="region of interest" description="Disordered" evidence="1">
    <location>
        <begin position="14"/>
        <end position="408"/>
    </location>
</feature>
<evidence type="ECO:0000313" key="2">
    <source>
        <dbReference type="EMBL" id="KAG5925912.1"/>
    </source>
</evidence>
<feature type="compositionally biased region" description="Basic and acidic residues" evidence="1">
    <location>
        <begin position="296"/>
        <end position="308"/>
    </location>
</feature>
<evidence type="ECO:0000256" key="1">
    <source>
        <dbReference type="SAM" id="MobiDB-lite"/>
    </source>
</evidence>
<feature type="compositionally biased region" description="Basic and acidic residues" evidence="1">
    <location>
        <begin position="349"/>
        <end position="366"/>
    </location>
</feature>
<feature type="compositionally biased region" description="Low complexity" evidence="1">
    <location>
        <begin position="367"/>
        <end position="385"/>
    </location>
</feature>
<feature type="compositionally biased region" description="Low complexity" evidence="1">
    <location>
        <begin position="195"/>
        <end position="212"/>
    </location>
</feature>
<dbReference type="OrthoDB" id="5388207at2759"/>
<feature type="compositionally biased region" description="Low complexity" evidence="1">
    <location>
        <begin position="118"/>
        <end position="157"/>
    </location>
</feature>
<reference evidence="2" key="1">
    <citation type="journal article" date="2020" name="bioRxiv">
        <title>Whole genome comparisons of ergot fungi reveals the divergence and evolution of species within the genus Claviceps are the result of varying mechanisms driving genome evolution and host range expansion.</title>
        <authorList>
            <person name="Wyka S.A."/>
            <person name="Mondo S.J."/>
            <person name="Liu M."/>
            <person name="Dettman J."/>
            <person name="Nalam V."/>
            <person name="Broders K.D."/>
        </authorList>
    </citation>
    <scope>NUCLEOTIDE SEQUENCE</scope>
    <source>
        <strain evidence="2">CCC 489</strain>
    </source>
</reference>
<feature type="compositionally biased region" description="Low complexity" evidence="1">
    <location>
        <begin position="46"/>
        <end position="61"/>
    </location>
</feature>
<protein>
    <submittedName>
        <fullName evidence="2">Uncharacterized protein</fullName>
    </submittedName>
</protein>
<feature type="compositionally biased region" description="Low complexity" evidence="1">
    <location>
        <begin position="91"/>
        <end position="101"/>
    </location>
</feature>
<accession>A0A8K0J8X5</accession>
<organism evidence="2 3">
    <name type="scientific">Claviceps africana</name>
    <dbReference type="NCBI Taxonomy" id="83212"/>
    <lineage>
        <taxon>Eukaryota</taxon>
        <taxon>Fungi</taxon>
        <taxon>Dikarya</taxon>
        <taxon>Ascomycota</taxon>
        <taxon>Pezizomycotina</taxon>
        <taxon>Sordariomycetes</taxon>
        <taxon>Hypocreomycetidae</taxon>
        <taxon>Hypocreales</taxon>
        <taxon>Clavicipitaceae</taxon>
        <taxon>Claviceps</taxon>
    </lineage>
</organism>
<proteinExistence type="predicted"/>
<feature type="compositionally biased region" description="Basic and acidic residues" evidence="1">
    <location>
        <begin position="388"/>
        <end position="408"/>
    </location>
</feature>
<comment type="caution">
    <text evidence="2">The sequence shown here is derived from an EMBL/GenBank/DDBJ whole genome shotgun (WGS) entry which is preliminary data.</text>
</comment>
<feature type="compositionally biased region" description="Basic and acidic residues" evidence="1">
    <location>
        <begin position="102"/>
        <end position="117"/>
    </location>
</feature>
<feature type="compositionally biased region" description="Polar residues" evidence="1">
    <location>
        <begin position="176"/>
        <end position="185"/>
    </location>
</feature>
<name>A0A8K0J8X5_9HYPO</name>